<proteinExistence type="predicted"/>
<dbReference type="GO" id="GO:0022857">
    <property type="term" value="F:transmembrane transporter activity"/>
    <property type="evidence" value="ECO:0007669"/>
    <property type="project" value="InterPro"/>
</dbReference>
<dbReference type="InterPro" id="IPR010645">
    <property type="entry name" value="MFS_4"/>
</dbReference>
<keyword evidence="3 4" id="KW-0472">Membrane</keyword>
<dbReference type="Gene3D" id="1.20.1250.20">
    <property type="entry name" value="MFS general substrate transporter like domains"/>
    <property type="match status" value="2"/>
</dbReference>
<dbReference type="PANTHER" id="PTHR23537">
    <property type="match status" value="1"/>
</dbReference>
<feature type="transmembrane region" description="Helical" evidence="4">
    <location>
        <begin position="324"/>
        <end position="346"/>
    </location>
</feature>
<evidence type="ECO:0000256" key="3">
    <source>
        <dbReference type="ARBA" id="ARBA00023136"/>
    </source>
</evidence>
<feature type="transmembrane region" description="Helical" evidence="4">
    <location>
        <begin position="28"/>
        <end position="49"/>
    </location>
</feature>
<dbReference type="PANTHER" id="PTHR23537:SF1">
    <property type="entry name" value="SUGAR TRANSPORTER"/>
    <property type="match status" value="1"/>
</dbReference>
<dbReference type="AlphaFoldDB" id="A0A7G9RJ67"/>
<dbReference type="GO" id="GO:0005886">
    <property type="term" value="C:plasma membrane"/>
    <property type="evidence" value="ECO:0007669"/>
    <property type="project" value="TreeGrafter"/>
</dbReference>
<feature type="transmembrane region" description="Helical" evidence="4">
    <location>
        <begin position="301"/>
        <end position="318"/>
    </location>
</feature>
<dbReference type="Proteomes" id="UP000515811">
    <property type="component" value="Chromosome"/>
</dbReference>
<feature type="transmembrane region" description="Helical" evidence="4">
    <location>
        <begin position="358"/>
        <end position="381"/>
    </location>
</feature>
<protein>
    <submittedName>
        <fullName evidence="6">YbfB/YjiJ family MFS transporter</fullName>
    </submittedName>
</protein>
<feature type="transmembrane region" description="Helical" evidence="4">
    <location>
        <begin position="235"/>
        <end position="260"/>
    </location>
</feature>
<evidence type="ECO:0000256" key="4">
    <source>
        <dbReference type="SAM" id="Phobius"/>
    </source>
</evidence>
<feature type="domain" description="Major facilitator superfamily (MFS) profile" evidence="5">
    <location>
        <begin position="31"/>
        <end position="413"/>
    </location>
</feature>
<dbReference type="KEGG" id="drg:H9K76_13460"/>
<dbReference type="InterPro" id="IPR036259">
    <property type="entry name" value="MFS_trans_sf"/>
</dbReference>
<evidence type="ECO:0000256" key="2">
    <source>
        <dbReference type="ARBA" id="ARBA00022989"/>
    </source>
</evidence>
<gene>
    <name evidence="6" type="ORF">H9K76_13460</name>
</gene>
<evidence type="ECO:0000256" key="1">
    <source>
        <dbReference type="ARBA" id="ARBA00022692"/>
    </source>
</evidence>
<dbReference type="PROSITE" id="PS50850">
    <property type="entry name" value="MFS"/>
    <property type="match status" value="1"/>
</dbReference>
<dbReference type="InterPro" id="IPR020846">
    <property type="entry name" value="MFS_dom"/>
</dbReference>
<dbReference type="Pfam" id="PF06779">
    <property type="entry name" value="MFS_4"/>
    <property type="match status" value="1"/>
</dbReference>
<feature type="transmembrane region" description="Helical" evidence="4">
    <location>
        <begin position="61"/>
        <end position="80"/>
    </location>
</feature>
<keyword evidence="7" id="KW-1185">Reference proteome</keyword>
<evidence type="ECO:0000259" key="5">
    <source>
        <dbReference type="PROSITE" id="PS50850"/>
    </source>
</evidence>
<dbReference type="EMBL" id="CP060714">
    <property type="protein sequence ID" value="QNN55642.1"/>
    <property type="molecule type" value="Genomic_DNA"/>
</dbReference>
<name>A0A7G9RJ67_9BURK</name>
<feature type="transmembrane region" description="Helical" evidence="4">
    <location>
        <begin position="92"/>
        <end position="111"/>
    </location>
</feature>
<feature type="transmembrane region" description="Helical" evidence="4">
    <location>
        <begin position="387"/>
        <end position="406"/>
    </location>
</feature>
<evidence type="ECO:0000313" key="6">
    <source>
        <dbReference type="EMBL" id="QNN55642.1"/>
    </source>
</evidence>
<organism evidence="6 7">
    <name type="scientific">Diaphorobacter ruginosibacter</name>
    <dbReference type="NCBI Taxonomy" id="1715720"/>
    <lineage>
        <taxon>Bacteria</taxon>
        <taxon>Pseudomonadati</taxon>
        <taxon>Pseudomonadota</taxon>
        <taxon>Betaproteobacteria</taxon>
        <taxon>Burkholderiales</taxon>
        <taxon>Comamonadaceae</taxon>
        <taxon>Diaphorobacter</taxon>
    </lineage>
</organism>
<dbReference type="SUPFAM" id="SSF103473">
    <property type="entry name" value="MFS general substrate transporter"/>
    <property type="match status" value="1"/>
</dbReference>
<evidence type="ECO:0000313" key="7">
    <source>
        <dbReference type="Proteomes" id="UP000515811"/>
    </source>
</evidence>
<sequence>MTTETQSTVPDTAQAASASALPTIGHPVAIALALSLGAAVALGISRFSYGLLLSPMRDDLGWSYLVAGSMNTANALGYFVGALLTPWLMRRWGAWHLLMTGSVLAGLFMLVSGEITDTTALMLLRAMAGAASASVFITGGVLAARLGSLFVANAGFLIGLYYGGAGIGIVLSALLIPATLNAAQVQGMAHSWQWPWLALGLSCFVAAAVMAWPARQIGEPARAQAGDGKFALRDFGFGLSGYFMFGAGYIGYMTFVVALLKQQGMSPTRITVFYALLGVAVLAGSRIWARMLDYFKGGQSLAILNLLLAVVTVLPAVTTSVPVAFVSGMVFGAVFLSVVASTTALVRHNLPPNAWPAGISAFTTAFALGQIIGPMVVGWVADGAGGLERGLAVSASCLLLGAVLGWRQKALKD</sequence>
<dbReference type="RefSeq" id="WP_187595915.1">
    <property type="nucleotide sequence ID" value="NZ_CP060714.1"/>
</dbReference>
<accession>A0A7G9RJ67</accession>
<feature type="transmembrane region" description="Helical" evidence="4">
    <location>
        <begin position="156"/>
        <end position="176"/>
    </location>
</feature>
<keyword evidence="2 4" id="KW-1133">Transmembrane helix</keyword>
<reference evidence="6 7" key="1">
    <citation type="submission" date="2020-08" db="EMBL/GenBank/DDBJ databases">
        <title>Genome sequence of Diaphorobacter ruginosibacter DSM 27467T.</title>
        <authorList>
            <person name="Hyun D.-W."/>
            <person name="Bae J.-W."/>
        </authorList>
    </citation>
    <scope>NUCLEOTIDE SEQUENCE [LARGE SCALE GENOMIC DNA]</scope>
    <source>
        <strain evidence="6 7">DSM 27467</strain>
    </source>
</reference>
<feature type="transmembrane region" description="Helical" evidence="4">
    <location>
        <begin position="272"/>
        <end position="289"/>
    </location>
</feature>
<keyword evidence="1 4" id="KW-0812">Transmembrane</keyword>
<feature type="transmembrane region" description="Helical" evidence="4">
    <location>
        <begin position="123"/>
        <end position="144"/>
    </location>
</feature>
<feature type="transmembrane region" description="Helical" evidence="4">
    <location>
        <begin position="196"/>
        <end position="214"/>
    </location>
</feature>